<dbReference type="InterPro" id="IPR013783">
    <property type="entry name" value="Ig-like_fold"/>
</dbReference>
<dbReference type="NCBIfam" id="NF012211">
    <property type="entry name" value="tand_rpt_95"/>
    <property type="match status" value="2"/>
</dbReference>
<dbReference type="Gene3D" id="2.150.10.10">
    <property type="entry name" value="Serralysin-like metalloprotease, C-terminal"/>
    <property type="match status" value="3"/>
</dbReference>
<evidence type="ECO:0000256" key="4">
    <source>
        <dbReference type="ARBA" id="ARBA00023180"/>
    </source>
</evidence>
<dbReference type="PROSITE" id="PS51470">
    <property type="entry name" value="FG_GAP"/>
    <property type="match status" value="9"/>
</dbReference>
<proteinExistence type="predicted"/>
<gene>
    <name evidence="7" type="ORF">HNQ66_001772</name>
</gene>
<dbReference type="GO" id="GO:0008305">
    <property type="term" value="C:integrin complex"/>
    <property type="evidence" value="ECO:0007669"/>
    <property type="project" value="InterPro"/>
</dbReference>
<dbReference type="PROSITE" id="PS50268">
    <property type="entry name" value="CADHERIN_2"/>
    <property type="match status" value="3"/>
</dbReference>
<dbReference type="PRINTS" id="PR01185">
    <property type="entry name" value="INTEGRINA"/>
</dbReference>
<protein>
    <submittedName>
        <fullName evidence="7">VCBS repeat-containing protein</fullName>
    </submittedName>
</protein>
<dbReference type="Pfam" id="PF17803">
    <property type="entry name" value="Cadherin_4"/>
    <property type="match status" value="3"/>
</dbReference>
<dbReference type="InterPro" id="IPR011049">
    <property type="entry name" value="Serralysin-like_metalloprot_C"/>
</dbReference>
<dbReference type="SUPFAM" id="SSF49313">
    <property type="entry name" value="Cadherin-like"/>
    <property type="match status" value="2"/>
</dbReference>
<dbReference type="PANTHER" id="PTHR23221">
    <property type="entry name" value="GLYCOSYLPHOSPHATIDYLINOSITOL PHOSPHOLIPASE D"/>
    <property type="match status" value="1"/>
</dbReference>
<evidence type="ECO:0000256" key="1">
    <source>
        <dbReference type="ARBA" id="ARBA00022729"/>
    </source>
</evidence>
<dbReference type="GO" id="GO:0005509">
    <property type="term" value="F:calcium ion binding"/>
    <property type="evidence" value="ECO:0007669"/>
    <property type="project" value="InterPro"/>
</dbReference>
<dbReference type="RefSeq" id="WP_184143161.1">
    <property type="nucleotide sequence ID" value="NZ_JACHIK010000004.1"/>
</dbReference>
<dbReference type="InterPro" id="IPR010221">
    <property type="entry name" value="VCBS_dom"/>
</dbReference>
<feature type="region of interest" description="Disordered" evidence="5">
    <location>
        <begin position="60"/>
        <end position="81"/>
    </location>
</feature>
<dbReference type="NCBIfam" id="TIGR01965">
    <property type="entry name" value="VCBS_repeat"/>
    <property type="match status" value="6"/>
</dbReference>
<dbReference type="CDD" id="cd11304">
    <property type="entry name" value="Cadherin_repeat"/>
    <property type="match status" value="1"/>
</dbReference>
<dbReference type="InterPro" id="IPR018511">
    <property type="entry name" value="Hemolysin-typ_Ca-bd_CS"/>
</dbReference>
<keyword evidence="1" id="KW-0732">Signal</keyword>
<dbReference type="Proteomes" id="UP000535406">
    <property type="component" value="Unassembled WGS sequence"/>
</dbReference>
<keyword evidence="2" id="KW-0677">Repeat</keyword>
<feature type="domain" description="Cadherin" evidence="6">
    <location>
        <begin position="983"/>
        <end position="1085"/>
    </location>
</feature>
<dbReference type="InterPro" id="IPR000413">
    <property type="entry name" value="Integrin_alpha"/>
</dbReference>
<dbReference type="Pfam" id="PF00353">
    <property type="entry name" value="HemolysinCabind"/>
    <property type="match status" value="3"/>
</dbReference>
<dbReference type="GO" id="GO:0007156">
    <property type="term" value="P:homophilic cell adhesion via plasma membrane adhesion molecules"/>
    <property type="evidence" value="ECO:0007669"/>
    <property type="project" value="InterPro"/>
</dbReference>
<keyword evidence="8" id="KW-1185">Reference proteome</keyword>
<dbReference type="InterPro" id="IPR013519">
    <property type="entry name" value="Int_alpha_beta-p"/>
</dbReference>
<reference evidence="7 8" key="1">
    <citation type="submission" date="2020-08" db="EMBL/GenBank/DDBJ databases">
        <title>Genomic Encyclopedia of Type Strains, Phase IV (KMG-IV): sequencing the most valuable type-strain genomes for metagenomic binning, comparative biology and taxonomic classification.</title>
        <authorList>
            <person name="Goeker M."/>
        </authorList>
    </citation>
    <scope>NUCLEOTIDE SEQUENCE [LARGE SCALE GENOMIC DNA]</scope>
    <source>
        <strain evidence="7 8">DSM 21319</strain>
    </source>
</reference>
<dbReference type="InterPro" id="IPR013517">
    <property type="entry name" value="FG-GAP"/>
</dbReference>
<dbReference type="InterPro" id="IPR028994">
    <property type="entry name" value="Integrin_alpha_N"/>
</dbReference>
<evidence type="ECO:0000313" key="7">
    <source>
        <dbReference type="EMBL" id="MBB5042376.1"/>
    </source>
</evidence>
<dbReference type="Pfam" id="PF17963">
    <property type="entry name" value="Big_9"/>
    <property type="match status" value="3"/>
</dbReference>
<feature type="domain" description="Cadherin" evidence="6">
    <location>
        <begin position="520"/>
        <end position="621"/>
    </location>
</feature>
<dbReference type="SMART" id="SM00191">
    <property type="entry name" value="Int_alpha"/>
    <property type="match status" value="10"/>
</dbReference>
<dbReference type="InterPro" id="IPR002126">
    <property type="entry name" value="Cadherin-like_dom"/>
</dbReference>
<sequence length="2319" mass="233764">MSVNFLSSLEWLLHNLLNSVAIGTRHGDVLTGRDNRNDILIGGRGDDVLKGLGGDDRLYGDSGNDRLEGGAGNDMLDGGSGDDELIGGAGNDTLYGGSGNDYFDGGAGSDRAYGSSGRDVFVHRVSENAGASDFYDGDSGNDTLVLQLTRAEWMTGAVQSDIARFLVNAVQQPSFWFCLPNKFQFKAFNLTVESIENLKVFVDGVELDPRDQAVKAVNDSYTVLENGSVSGQVLANDSVADLVKSVSLVSGPSAGSLTFNADGSFSYSAGNAFDWLRAGQSTTISFTYKVVDADGDSDTATATITVTGTNDSATILGAITGSVTENTNVTTGGTLTVSDADAGEAGFRPATSLAGSFGSFTFDAATGAWTYTLDSRAEALAGGEVVTETLTVRSLDGTAKSIIVTVTGTNDAPVITSALQEGAVVEDAALIATGTVAASDADLGDTLTFTGDAAGAYGSFVVDAVTGEWSYTLDNATAQVLGEGETRQETFTVTVTDEHGATATQIVTVTVTGANDGASISGDFSGSVTEDVAVTTGGTLAVSDADMGEAGFQAPSSLVGAYGNFTFDPASGDWSYTLDTRAQALTDGQTATETLTVKSSDGTATQTITVMVTGTNDAPIVVFDHVTGTEDTPIIIDVLLNDSDPNGLPLSIDPASVSSTNGTVTLVGNQIHFQPNANFSGQAEITYRASNGSQLSDLASVHVDVQPHADQPVLNFGLMPVVFEGATLQVAYLFPTASNIYGPGQPSNPGAIVAGDGIDWTYTDYFTVDFTDGEITFSFADNNFSGTGTAFFSNAIFNGLRILDTGSNDLSAIGNVSILSSNMAGLDASRISWTEDGIFINFESLPYSKGTVIRLGVTGPVQQVDGAEDTAIRLPGISAAVADLDGSESLATLALSNLPEGAIVSDGVNSVQIDADGKVSVLGWNLANLTVLPPVNYNGAFELSVTAVSVDTATLSTGQAVDSATTTKSFMVVVRPVNDAASIHGAADAALTEGGDVTTASGQLTVVDPDAGQASFAPVSDLQGSYGSFTFDPVSGAWTYALDTRAEALKGGQTVTERLTVTSLDGTASQAIIVTITGTNDAPMITSGVQEGAVVEDATLIATGTVKASDADLGDTLTFTGNAAGVYGDFSIDPATGNWTFALNNAVAQALGEGTTQQETFAVTVADEHGATTTQSVTVTISGKNDVPVVSGPVLGAAVEDGAAVALSALANASDIDGDALSVVLPATLPDGVSYDAAAKSFVLDPSHAAFQALAEGQTTTVTVNYGISDGRATTAATVSWQVTGTSDGLATIDLGNLGSLGFRIDGAAAGDASGYSVSSAGDVNGDGYDDVIVGARYAESSNTSSAGSSYVVFGSASDFGTLNLADLGSAGFRIEGEITEGQSGYSVSSAGDVNGDGYNDIIVGTYSDPSRTTKSPSYVVFGKGSGFTTVNLATLTDADGFRIESTAKGGKFVSSAGDVNGDGYDDIIVGVEYSNGTAGSSYVVFGKASGFGTVNLDNLGSTGFRIDGAAWGNYSGYSVSSAGDVNGDGYDDIIVGAYRANLADKSEAGSSYIVFGKSDGFSDINLANLGSAGFRVDGAASGDRSGVSVSAAGDVNGDGYDDVIIGAYTTSPYGRYLAGASYVVYGGASRTGTVDLADLGSAGFRIDGAVDNDYSGNFVSSAGDVNGDGYDDLIVGAHSADPSSGKTDAGSSYVVFGGPSRTGTVDLADLGSAGFRIDGTAAYDYSGRSVSSAGDVNGDGYDDLIVGAFGADPSGKTDAGSSYVIYGGAFGEATTPVYLYGGGAAEVLHGGRGNDILFGNGGADVIKAGAGNDRIAVADLTFQQVDGGTGYDTLLLNSGPMVLDLTAQRGSSLRSIEEIDFSGSSASKTLRLDQQAVFDLTEERSGGMAVLTVRGKYGDVVEFDSGLWTSAGQVFIGSTSFSRYVNGAAEVRVQSGISTTGTGVLDLANPGNAGFRIDGAAAGDYSGISVSSAGDVNGDGYDDLIVGTYGADPSGKAGAGSSYVVFGGASRTGTVDLANLGSAGFRIDGAAADDYSGISVSSAGDVNGDGYDDLIVGAPYADPSSGKTDAGSSYVVFGKASGFGTVDLANLGSAGFRIDGAAANDLSGYSVSSAGDVNGDGYDDLIVGAYGSDASGKTDAGSSYVIYGNAFGASATPKTLTGTAASETLHGGIGDDVLSGGDGDDLLIGGNGADRVIGGAGNDRIRLGGGSDTVVFTAASEGMDRIDDFVRGEDSFEISASGFGGGLAAGGSVTVTNTADPLSAVSGGTSGYFFYDMNGPDAGSLYWDANGGSASDAIKIAELSNVNLLQASDFNVVA</sequence>
<feature type="domain" description="Cadherin" evidence="6">
    <location>
        <begin position="1081"/>
        <end position="1195"/>
    </location>
</feature>
<accession>A0A7W7YUA8</accession>
<dbReference type="Pfam" id="PF01839">
    <property type="entry name" value="FG-GAP"/>
    <property type="match status" value="10"/>
</dbReference>
<evidence type="ECO:0000256" key="5">
    <source>
        <dbReference type="SAM" id="MobiDB-lite"/>
    </source>
</evidence>
<dbReference type="PROSITE" id="PS00330">
    <property type="entry name" value="HEMOLYSIN_CALCIUM"/>
    <property type="match status" value="4"/>
</dbReference>
<dbReference type="InterPro" id="IPR015919">
    <property type="entry name" value="Cadherin-like_sf"/>
</dbReference>
<dbReference type="Gene3D" id="2.60.40.10">
    <property type="entry name" value="Immunoglobulins"/>
    <property type="match status" value="4"/>
</dbReference>
<keyword evidence="3" id="KW-0378">Hydrolase</keyword>
<comment type="caution">
    <text evidence="7">The sequence shown here is derived from an EMBL/GenBank/DDBJ whole genome shotgun (WGS) entry which is preliminary data.</text>
</comment>
<dbReference type="PRINTS" id="PR00313">
    <property type="entry name" value="CABNDNGRPT"/>
</dbReference>
<organism evidence="7 8">
    <name type="scientific">Shinella fusca</name>
    <dbReference type="NCBI Taxonomy" id="544480"/>
    <lineage>
        <taxon>Bacteria</taxon>
        <taxon>Pseudomonadati</taxon>
        <taxon>Pseudomonadota</taxon>
        <taxon>Alphaproteobacteria</taxon>
        <taxon>Hyphomicrobiales</taxon>
        <taxon>Rhizobiaceae</taxon>
        <taxon>Shinella</taxon>
    </lineage>
</organism>
<dbReference type="SUPFAM" id="SSF51120">
    <property type="entry name" value="beta-Roll"/>
    <property type="match status" value="2"/>
</dbReference>
<dbReference type="PANTHER" id="PTHR23221:SF7">
    <property type="entry name" value="PHOSPHATIDYLINOSITOL-GLYCAN-SPECIFIC PHOSPHOLIPASE D"/>
    <property type="match status" value="1"/>
</dbReference>
<dbReference type="GO" id="GO:0016787">
    <property type="term" value="F:hydrolase activity"/>
    <property type="evidence" value="ECO:0007669"/>
    <property type="project" value="UniProtKB-KW"/>
</dbReference>
<dbReference type="InterPro" id="IPR001343">
    <property type="entry name" value="Hemolysn_Ca-bd"/>
</dbReference>
<evidence type="ECO:0000256" key="3">
    <source>
        <dbReference type="ARBA" id="ARBA00022801"/>
    </source>
</evidence>
<dbReference type="SUPFAM" id="SSF69318">
    <property type="entry name" value="Integrin alpha N-terminal domain"/>
    <property type="match status" value="3"/>
</dbReference>
<dbReference type="EMBL" id="JACHIK010000004">
    <property type="protein sequence ID" value="MBB5042376.1"/>
    <property type="molecule type" value="Genomic_DNA"/>
</dbReference>
<evidence type="ECO:0000259" key="6">
    <source>
        <dbReference type="PROSITE" id="PS50268"/>
    </source>
</evidence>
<dbReference type="SMART" id="SM00112">
    <property type="entry name" value="CA"/>
    <property type="match status" value="4"/>
</dbReference>
<dbReference type="Gene3D" id="2.60.40.3440">
    <property type="match status" value="1"/>
</dbReference>
<keyword evidence="4" id="KW-0325">Glycoprotein</keyword>
<name>A0A7W7YUA8_9HYPH</name>
<evidence type="ECO:0000313" key="8">
    <source>
        <dbReference type="Proteomes" id="UP000535406"/>
    </source>
</evidence>
<dbReference type="InterPro" id="IPR040853">
    <property type="entry name" value="RapA2_cadherin-like"/>
</dbReference>
<dbReference type="Gene3D" id="2.130.10.130">
    <property type="entry name" value="Integrin alpha, N-terminal"/>
    <property type="match status" value="6"/>
</dbReference>
<evidence type="ECO:0000256" key="2">
    <source>
        <dbReference type="ARBA" id="ARBA00022737"/>
    </source>
</evidence>